<feature type="transmembrane region" description="Helical" evidence="1">
    <location>
        <begin position="170"/>
        <end position="192"/>
    </location>
</feature>
<name>A0A4U0EW94_9FLAO</name>
<feature type="transmembrane region" description="Helical" evidence="1">
    <location>
        <begin position="198"/>
        <end position="220"/>
    </location>
</feature>
<sequence length="226" mass="25203">MEATKNKAKIAGLLYLLMAISGGIGIMYIPSNFIVEGDAVATAMKVNESDFLFRLVIVSNLICQTSFVFLVLALSQLFKEVDPKKVKLMLILVSVAVPIAFLNTLNLIAAQLVLSDVDYLSTFKINQLHALMMLFLKLFQQGNVIVQVFWGLWLYPLGMLIIKSKFIPKIIGVFLIIGCFSYLIITLTSLLLPNHSEMITSILMLPLVIGEFSIIFWLLIKGVKTK</sequence>
<dbReference type="EMBL" id="SUPL01000003">
    <property type="protein sequence ID" value="TJY36175.1"/>
    <property type="molecule type" value="Genomic_DNA"/>
</dbReference>
<keyword evidence="3" id="KW-1185">Reference proteome</keyword>
<keyword evidence="1" id="KW-0472">Membrane</keyword>
<feature type="transmembrane region" description="Helical" evidence="1">
    <location>
        <begin position="86"/>
        <end position="114"/>
    </location>
</feature>
<dbReference type="AlphaFoldDB" id="A0A4U0EW94"/>
<proteinExistence type="predicted"/>
<gene>
    <name evidence="2" type="ORF">E5167_05770</name>
</gene>
<dbReference type="Pfam" id="PF14329">
    <property type="entry name" value="DUF4386"/>
    <property type="match status" value="1"/>
</dbReference>
<evidence type="ECO:0000256" key="1">
    <source>
        <dbReference type="SAM" id="Phobius"/>
    </source>
</evidence>
<dbReference type="InterPro" id="IPR025495">
    <property type="entry name" value="DUF4386"/>
</dbReference>
<keyword evidence="1" id="KW-1133">Transmembrane helix</keyword>
<evidence type="ECO:0000313" key="3">
    <source>
        <dbReference type="Proteomes" id="UP000307657"/>
    </source>
</evidence>
<keyword evidence="1" id="KW-0812">Transmembrane</keyword>
<evidence type="ECO:0000313" key="2">
    <source>
        <dbReference type="EMBL" id="TJY36175.1"/>
    </source>
</evidence>
<dbReference type="Proteomes" id="UP000307657">
    <property type="component" value="Unassembled WGS sequence"/>
</dbReference>
<protein>
    <submittedName>
        <fullName evidence="2">DUF4386 domain-containing protein</fullName>
    </submittedName>
</protein>
<organism evidence="2 3">
    <name type="scientific">Pontimicrobium aquaticum</name>
    <dbReference type="NCBI Taxonomy" id="2565367"/>
    <lineage>
        <taxon>Bacteria</taxon>
        <taxon>Pseudomonadati</taxon>
        <taxon>Bacteroidota</taxon>
        <taxon>Flavobacteriia</taxon>
        <taxon>Flavobacteriales</taxon>
        <taxon>Flavobacteriaceae</taxon>
        <taxon>Pontimicrobium</taxon>
    </lineage>
</organism>
<dbReference type="RefSeq" id="WP_136841996.1">
    <property type="nucleotide sequence ID" value="NZ_SUPL01000003.1"/>
</dbReference>
<accession>A0A4U0EW94</accession>
<dbReference type="OrthoDB" id="1160166at2"/>
<feature type="transmembrane region" description="Helical" evidence="1">
    <location>
        <begin position="51"/>
        <end position="74"/>
    </location>
</feature>
<reference evidence="2 3" key="1">
    <citation type="submission" date="2019-04" db="EMBL/GenBank/DDBJ databases">
        <title>Lacinutrix sp. nov., isolated from marine water.</title>
        <authorList>
            <person name="Kim W."/>
        </authorList>
    </citation>
    <scope>NUCLEOTIDE SEQUENCE [LARGE SCALE GENOMIC DNA]</scope>
    <source>
        <strain evidence="2 3">CAU 1491</strain>
    </source>
</reference>
<comment type="caution">
    <text evidence="2">The sequence shown here is derived from an EMBL/GenBank/DDBJ whole genome shotgun (WGS) entry which is preliminary data.</text>
</comment>
<feature type="transmembrane region" description="Helical" evidence="1">
    <location>
        <begin position="134"/>
        <end position="158"/>
    </location>
</feature>
<feature type="transmembrane region" description="Helical" evidence="1">
    <location>
        <begin position="12"/>
        <end position="31"/>
    </location>
</feature>